<dbReference type="Gene3D" id="1.10.10.10">
    <property type="entry name" value="Winged helix-like DNA-binding domain superfamily/Winged helix DNA-binding domain"/>
    <property type="match status" value="1"/>
</dbReference>
<keyword evidence="4" id="KW-0804">Transcription</keyword>
<dbReference type="SUPFAM" id="SSF46785">
    <property type="entry name" value="Winged helix' DNA-binding domain"/>
    <property type="match status" value="1"/>
</dbReference>
<dbReference type="FunFam" id="1.10.10.10:FF:000001">
    <property type="entry name" value="LysR family transcriptional regulator"/>
    <property type="match status" value="1"/>
</dbReference>
<dbReference type="CDD" id="cd08472">
    <property type="entry name" value="PBP2_CrgA_like_3"/>
    <property type="match status" value="1"/>
</dbReference>
<dbReference type="InterPro" id="IPR058163">
    <property type="entry name" value="LysR-type_TF_proteobact-type"/>
</dbReference>
<proteinExistence type="inferred from homology"/>
<dbReference type="PANTHER" id="PTHR30537:SF72">
    <property type="entry name" value="LYSR FAMILY TRANSCRIPTIONAL REGULATOR"/>
    <property type="match status" value="1"/>
</dbReference>
<dbReference type="InterPro" id="IPR005119">
    <property type="entry name" value="LysR_subst-bd"/>
</dbReference>
<keyword evidence="2" id="KW-0805">Transcription regulation</keyword>
<dbReference type="PANTHER" id="PTHR30537">
    <property type="entry name" value="HTH-TYPE TRANSCRIPTIONAL REGULATOR"/>
    <property type="match status" value="1"/>
</dbReference>
<dbReference type="InterPro" id="IPR036388">
    <property type="entry name" value="WH-like_DNA-bd_sf"/>
</dbReference>
<dbReference type="Pfam" id="PF00126">
    <property type="entry name" value="HTH_1"/>
    <property type="match status" value="1"/>
</dbReference>
<protein>
    <submittedName>
        <fullName evidence="6">LysR family transcriptional regulator</fullName>
    </submittedName>
</protein>
<gene>
    <name evidence="6" type="ORF">HH303_10940</name>
</gene>
<comment type="similarity">
    <text evidence="1">Belongs to the LysR transcriptional regulatory family.</text>
</comment>
<dbReference type="SUPFAM" id="SSF53850">
    <property type="entry name" value="Periplasmic binding protein-like II"/>
    <property type="match status" value="1"/>
</dbReference>
<evidence type="ECO:0000256" key="1">
    <source>
        <dbReference type="ARBA" id="ARBA00009437"/>
    </source>
</evidence>
<feature type="domain" description="HTH lysR-type" evidence="5">
    <location>
        <begin position="1"/>
        <end position="59"/>
    </location>
</feature>
<evidence type="ECO:0000313" key="6">
    <source>
        <dbReference type="EMBL" id="NMM44995.1"/>
    </source>
</evidence>
<evidence type="ECO:0000259" key="5">
    <source>
        <dbReference type="PROSITE" id="PS50931"/>
    </source>
</evidence>
<accession>A0A7Y0E0I7</accession>
<dbReference type="Proteomes" id="UP000539372">
    <property type="component" value="Unassembled WGS sequence"/>
</dbReference>
<dbReference type="GO" id="GO:0003700">
    <property type="term" value="F:DNA-binding transcription factor activity"/>
    <property type="evidence" value="ECO:0007669"/>
    <property type="project" value="InterPro"/>
</dbReference>
<dbReference type="InterPro" id="IPR036390">
    <property type="entry name" value="WH_DNA-bd_sf"/>
</dbReference>
<dbReference type="Gene3D" id="3.40.190.290">
    <property type="match status" value="1"/>
</dbReference>
<dbReference type="RefSeq" id="WP_169625373.1">
    <property type="nucleotide sequence ID" value="NZ_JABBNT010000003.1"/>
</dbReference>
<dbReference type="AlphaFoldDB" id="A0A7Y0E0I7"/>
<dbReference type="PROSITE" id="PS50931">
    <property type="entry name" value="HTH_LYSR"/>
    <property type="match status" value="1"/>
</dbReference>
<sequence length="296" mass="32377">MDRIDRMALFTRIVESGSFARAASDLGVARSTATEAVKVLERETGTRLLARTTRQVRPTAEGDIFYHHARAILTAVDDAYGASRQGAPSGHLRIGASGLLTRTFLVPRLPDFLTRYPDITVEFGQTDRFVDLVRDGVDCVIRAGEPDDSGLMMRRLGALPEITCASPAYLAAHGTPTDIDDLDGHHMVGFLSSRTGKVLPLEFQRDGSVETRVVPARVTTDNSDTASALALSDFGLIQAPRYRFEAQLADGRMIEVLAETPPEPIPLNVLYAGSRHMSRRLDVLLDWIAEIFADAL</sequence>
<evidence type="ECO:0000256" key="3">
    <source>
        <dbReference type="ARBA" id="ARBA00023125"/>
    </source>
</evidence>
<dbReference type="GO" id="GO:0006351">
    <property type="term" value="P:DNA-templated transcription"/>
    <property type="evidence" value="ECO:0007669"/>
    <property type="project" value="TreeGrafter"/>
</dbReference>
<dbReference type="EMBL" id="JABBNT010000003">
    <property type="protein sequence ID" value="NMM44995.1"/>
    <property type="molecule type" value="Genomic_DNA"/>
</dbReference>
<dbReference type="GO" id="GO:0043565">
    <property type="term" value="F:sequence-specific DNA binding"/>
    <property type="evidence" value="ECO:0007669"/>
    <property type="project" value="TreeGrafter"/>
</dbReference>
<dbReference type="Pfam" id="PF03466">
    <property type="entry name" value="LysR_substrate"/>
    <property type="match status" value="1"/>
</dbReference>
<comment type="caution">
    <text evidence="6">The sequence shown here is derived from an EMBL/GenBank/DDBJ whole genome shotgun (WGS) entry which is preliminary data.</text>
</comment>
<evidence type="ECO:0000313" key="7">
    <source>
        <dbReference type="Proteomes" id="UP000539372"/>
    </source>
</evidence>
<organism evidence="6 7">
    <name type="scientific">Pacificispira spongiicola</name>
    <dbReference type="NCBI Taxonomy" id="2729598"/>
    <lineage>
        <taxon>Bacteria</taxon>
        <taxon>Pseudomonadati</taxon>
        <taxon>Pseudomonadota</taxon>
        <taxon>Alphaproteobacteria</taxon>
        <taxon>Rhodospirillales</taxon>
        <taxon>Rhodospirillaceae</taxon>
        <taxon>Pacificispira</taxon>
    </lineage>
</organism>
<name>A0A7Y0E0I7_9PROT</name>
<evidence type="ECO:0000256" key="4">
    <source>
        <dbReference type="ARBA" id="ARBA00023163"/>
    </source>
</evidence>
<keyword evidence="3" id="KW-0238">DNA-binding</keyword>
<reference evidence="6 7" key="1">
    <citation type="submission" date="2020-04" db="EMBL/GenBank/DDBJ databases">
        <title>Rhodospirillaceae bacterium KN72 isolated from deep sea.</title>
        <authorList>
            <person name="Zhang D.-C."/>
        </authorList>
    </citation>
    <scope>NUCLEOTIDE SEQUENCE [LARGE SCALE GENOMIC DNA]</scope>
    <source>
        <strain evidence="6 7">KN72</strain>
    </source>
</reference>
<dbReference type="InterPro" id="IPR000847">
    <property type="entry name" value="LysR_HTH_N"/>
</dbReference>
<keyword evidence="7" id="KW-1185">Reference proteome</keyword>
<evidence type="ECO:0000256" key="2">
    <source>
        <dbReference type="ARBA" id="ARBA00023015"/>
    </source>
</evidence>